<evidence type="ECO:0000313" key="3">
    <source>
        <dbReference type="EMBL" id="KLI01871.1"/>
    </source>
</evidence>
<dbReference type="Proteomes" id="UP000035553">
    <property type="component" value="Unassembled WGS sequence"/>
</dbReference>
<dbReference type="STRING" id="1069536.SINU_11320"/>
<dbReference type="NCBIfam" id="TIGR00732">
    <property type="entry name" value="dprA"/>
    <property type="match status" value="1"/>
</dbReference>
<organism evidence="3 4">
    <name type="scientific">Sporolactobacillus inulinus CASD</name>
    <dbReference type="NCBI Taxonomy" id="1069536"/>
    <lineage>
        <taxon>Bacteria</taxon>
        <taxon>Bacillati</taxon>
        <taxon>Bacillota</taxon>
        <taxon>Bacilli</taxon>
        <taxon>Bacillales</taxon>
        <taxon>Sporolactobacillaceae</taxon>
        <taxon>Sporolactobacillus</taxon>
    </lineage>
</organism>
<feature type="domain" description="Smf/DprA SLOG" evidence="2">
    <location>
        <begin position="81"/>
        <end position="287"/>
    </location>
</feature>
<protein>
    <submittedName>
        <fullName evidence="3">DNA-binding protein</fullName>
    </submittedName>
</protein>
<sequence length="292" mass="33297">MDHFTRELIVLNHCRGVGRKMIWRLLQRDPDLSRFRNYSARDIQRFFHISQAKANVFIDDLHQLDPKKLLSMLHAQQITPITFHHSSYPKLLKHIFDPPYLIYAKGNISLLNETKMLSVVGTRHPSREALQIINKIVVPLMKSGWTIVSGMAMGIDGMAHQQALAHQTIAVLGSGLNHPYPRQNCPLFKQMCASQLVISEYPPDARPERWRFPERNRIISGMTLGTLVIEAKEKSGSLITADQALDQGRDVFAVPGSIFKETCGGTHRLIQQGAKLVCDWQDIIQELTWRME</sequence>
<dbReference type="GO" id="GO:0003677">
    <property type="term" value="F:DNA binding"/>
    <property type="evidence" value="ECO:0007669"/>
    <property type="project" value="UniProtKB-KW"/>
</dbReference>
<dbReference type="InterPro" id="IPR057666">
    <property type="entry name" value="DrpA_SLOG"/>
</dbReference>
<dbReference type="PANTHER" id="PTHR43022:SF1">
    <property type="entry name" value="PROTEIN SMF"/>
    <property type="match status" value="1"/>
</dbReference>
<evidence type="ECO:0000256" key="1">
    <source>
        <dbReference type="ARBA" id="ARBA00006525"/>
    </source>
</evidence>
<dbReference type="OrthoDB" id="9785707at2"/>
<proteinExistence type="inferred from homology"/>
<name>A0A0U1QM53_9BACL</name>
<keyword evidence="4" id="KW-1185">Reference proteome</keyword>
<dbReference type="InterPro" id="IPR003488">
    <property type="entry name" value="DprA"/>
</dbReference>
<dbReference type="PANTHER" id="PTHR43022">
    <property type="entry name" value="PROTEIN SMF"/>
    <property type="match status" value="1"/>
</dbReference>
<dbReference type="SUPFAM" id="SSF102405">
    <property type="entry name" value="MCP/YpsA-like"/>
    <property type="match status" value="1"/>
</dbReference>
<dbReference type="Gene3D" id="3.40.50.450">
    <property type="match status" value="1"/>
</dbReference>
<keyword evidence="3" id="KW-0238">DNA-binding</keyword>
<evidence type="ECO:0000313" key="4">
    <source>
        <dbReference type="Proteomes" id="UP000035553"/>
    </source>
</evidence>
<accession>A0A0U1QM53</accession>
<comment type="similarity">
    <text evidence="1">Belongs to the DprA/Smf family.</text>
</comment>
<dbReference type="EMBL" id="AFVQ02000157">
    <property type="protein sequence ID" value="KLI01871.1"/>
    <property type="molecule type" value="Genomic_DNA"/>
</dbReference>
<reference evidence="3 4" key="1">
    <citation type="journal article" date="2011" name="J. Bacteriol.">
        <title>Draft genome sequence of Sporolactobacillus inulinus strain CASD, an efficient D-lactic acid-producing bacterium with high-concentration lactate tolerance capability.</title>
        <authorList>
            <person name="Yu B."/>
            <person name="Su F."/>
            <person name="Wang L."/>
            <person name="Xu K."/>
            <person name="Zhao B."/>
            <person name="Xu P."/>
        </authorList>
    </citation>
    <scope>NUCLEOTIDE SEQUENCE [LARGE SCALE GENOMIC DNA]</scope>
    <source>
        <strain evidence="3 4">CASD</strain>
    </source>
</reference>
<gene>
    <name evidence="3" type="ORF">SINU_11320</name>
</gene>
<dbReference type="GO" id="GO:0009294">
    <property type="term" value="P:DNA-mediated transformation"/>
    <property type="evidence" value="ECO:0007669"/>
    <property type="project" value="InterPro"/>
</dbReference>
<dbReference type="AlphaFoldDB" id="A0A0U1QM53"/>
<dbReference type="Pfam" id="PF02481">
    <property type="entry name" value="DNA_processg_A"/>
    <property type="match status" value="1"/>
</dbReference>
<comment type="caution">
    <text evidence="3">The sequence shown here is derived from an EMBL/GenBank/DDBJ whole genome shotgun (WGS) entry which is preliminary data.</text>
</comment>
<evidence type="ECO:0000259" key="2">
    <source>
        <dbReference type="Pfam" id="PF02481"/>
    </source>
</evidence>
<dbReference type="RefSeq" id="WP_010026556.1">
    <property type="nucleotide sequence ID" value="NZ_AFVQ02000157.1"/>
</dbReference>